<dbReference type="Proteomes" id="UP001139485">
    <property type="component" value="Unassembled WGS sequence"/>
</dbReference>
<dbReference type="InterPro" id="IPR058532">
    <property type="entry name" value="YjbR/MT2646/Rv2570-like"/>
</dbReference>
<name>A0A9X2D4K0_9ACTN</name>
<gene>
    <name evidence="1" type="ORF">M8330_00195</name>
</gene>
<protein>
    <submittedName>
        <fullName evidence="1">MmcQ/YjbR family DNA-binding protein</fullName>
    </submittedName>
</protein>
<comment type="caution">
    <text evidence="1">The sequence shown here is derived from an EMBL/GenBank/DDBJ whole genome shotgun (WGS) entry which is preliminary data.</text>
</comment>
<dbReference type="EMBL" id="JAMOIL010000001">
    <property type="protein sequence ID" value="MCM0618707.1"/>
    <property type="molecule type" value="Genomic_DNA"/>
</dbReference>
<dbReference type="GO" id="GO:0003677">
    <property type="term" value="F:DNA binding"/>
    <property type="evidence" value="ECO:0007669"/>
    <property type="project" value="UniProtKB-KW"/>
</dbReference>
<dbReference type="AlphaFoldDB" id="A0A9X2D4K0"/>
<keyword evidence="1" id="KW-0238">DNA-binding</keyword>
<evidence type="ECO:0000313" key="2">
    <source>
        <dbReference type="Proteomes" id="UP001139485"/>
    </source>
</evidence>
<accession>A0A9X2D4K0</accession>
<dbReference type="Pfam" id="PF04237">
    <property type="entry name" value="YjbR"/>
    <property type="match status" value="1"/>
</dbReference>
<sequence length="145" mass="15772">MAATSGTDRPATPDDVDAICGALPEATLGTSWGDVPTWLVRGKGFVLYRHPRHDCTDPVTGEEWDDVLVLSTASLEDAAALVDDPSTPFFTIEHFARTRSRAVLLRASRVGEMSREELAEHLTDAWLAKAPKTLARGWVDGGRRA</sequence>
<organism evidence="1 2">
    <name type="scientific">Nocardioides bruguierae</name>
    <dbReference type="NCBI Taxonomy" id="2945102"/>
    <lineage>
        <taxon>Bacteria</taxon>
        <taxon>Bacillati</taxon>
        <taxon>Actinomycetota</taxon>
        <taxon>Actinomycetes</taxon>
        <taxon>Propionibacteriales</taxon>
        <taxon>Nocardioidaceae</taxon>
        <taxon>Nocardioides</taxon>
    </lineage>
</organism>
<reference evidence="1" key="1">
    <citation type="submission" date="2022-05" db="EMBL/GenBank/DDBJ databases">
        <authorList>
            <person name="Tuo L."/>
        </authorList>
    </citation>
    <scope>NUCLEOTIDE SEQUENCE</scope>
    <source>
        <strain evidence="1">BSK12Z-4</strain>
    </source>
</reference>
<proteinExistence type="predicted"/>
<dbReference type="RefSeq" id="WP_250825682.1">
    <property type="nucleotide sequence ID" value="NZ_JAMOIL010000001.1"/>
</dbReference>
<evidence type="ECO:0000313" key="1">
    <source>
        <dbReference type="EMBL" id="MCM0618707.1"/>
    </source>
</evidence>
<keyword evidence="2" id="KW-1185">Reference proteome</keyword>